<dbReference type="EMBL" id="HBIB01005337">
    <property type="protein sequence ID" value="CAE0241071.1"/>
    <property type="molecule type" value="Transcribed_RNA"/>
</dbReference>
<organism evidence="2">
    <name type="scientific">Palpitomonas bilix</name>
    <dbReference type="NCBI Taxonomy" id="652834"/>
    <lineage>
        <taxon>Eukaryota</taxon>
        <taxon>Eukaryota incertae sedis</taxon>
    </lineage>
</organism>
<feature type="region of interest" description="Disordered" evidence="1">
    <location>
        <begin position="173"/>
        <end position="255"/>
    </location>
</feature>
<feature type="region of interest" description="Disordered" evidence="1">
    <location>
        <begin position="276"/>
        <end position="301"/>
    </location>
</feature>
<feature type="compositionally biased region" description="Basic and acidic residues" evidence="1">
    <location>
        <begin position="218"/>
        <end position="230"/>
    </location>
</feature>
<feature type="region of interest" description="Disordered" evidence="1">
    <location>
        <begin position="1"/>
        <end position="98"/>
    </location>
</feature>
<name>A0A7S3G1N5_9EUKA</name>
<accession>A0A7S3G1N5</accession>
<evidence type="ECO:0000313" key="2">
    <source>
        <dbReference type="EMBL" id="CAE0241063.1"/>
    </source>
</evidence>
<evidence type="ECO:0000256" key="1">
    <source>
        <dbReference type="SAM" id="MobiDB-lite"/>
    </source>
</evidence>
<feature type="compositionally biased region" description="Polar residues" evidence="1">
    <location>
        <begin position="176"/>
        <end position="211"/>
    </location>
</feature>
<reference evidence="2" key="1">
    <citation type="submission" date="2021-01" db="EMBL/GenBank/DDBJ databases">
        <authorList>
            <person name="Corre E."/>
            <person name="Pelletier E."/>
            <person name="Niang G."/>
            <person name="Scheremetjew M."/>
            <person name="Finn R."/>
            <person name="Kale V."/>
            <person name="Holt S."/>
            <person name="Cochrane G."/>
            <person name="Meng A."/>
            <person name="Brown T."/>
            <person name="Cohen L."/>
        </authorList>
    </citation>
    <scope>NUCLEOTIDE SEQUENCE</scope>
    <source>
        <strain evidence="2">NIES-2562</strain>
    </source>
</reference>
<gene>
    <name evidence="2" type="ORF">PBIL07802_LOCUS3224</name>
    <name evidence="3" type="ORF">PBIL07802_LOCUS3232</name>
</gene>
<dbReference type="AlphaFoldDB" id="A0A7S3G1N5"/>
<evidence type="ECO:0000313" key="3">
    <source>
        <dbReference type="EMBL" id="CAE0241071.1"/>
    </source>
</evidence>
<sequence length="380" mass="41540">MSRRSRSSMARIESGREQGGRKEEEEEEEGNQLFSDHLLPIASSSSLAFVRDEHSTVEESDNMRGGGHGRKQQDGGKADLNGSTHLHGGGDGGKRDNYTPFTLKMKEVGRIQREEAVDAIRVEVEEASEGATFAAGGNNEYAGIWESPEEKKEREEAEKKAYLELKRQWGRVNGRISASTVGGSSRAHTSTSEQQRSQSKAGHSRSGSTKPASMRKGGWKERKGGKRGDGGDGYDGGDMQSSEMGRSGGGGGDGDVLFNLDEKLIELNRDIREEQLYASNGGGGRGGRRGGDSNRHTLPKLSKRLQRPDPLAERLKEAKDLDRMLKDKKKRREESLHLRLREIDTMSKAGDTQPVNFLLKDVNVAKFAAARAGAGVLNFV</sequence>
<dbReference type="EMBL" id="HBIB01005325">
    <property type="protein sequence ID" value="CAE0241063.1"/>
    <property type="molecule type" value="Transcribed_RNA"/>
</dbReference>
<protein>
    <submittedName>
        <fullName evidence="2">Uncharacterized protein</fullName>
    </submittedName>
</protein>
<proteinExistence type="predicted"/>
<feature type="compositionally biased region" description="Basic and acidic residues" evidence="1">
    <location>
        <begin position="13"/>
        <end position="23"/>
    </location>
</feature>